<comment type="function">
    <text evidence="4">Catalyzes the deamination of 5-methylthioadenosine and S-adenosyl-L-homocysteine into 5-methylthioinosine and S-inosyl-L-homocysteine, respectively. Is also able to deaminate adenosine.</text>
</comment>
<dbReference type="OrthoDB" id="9807210at2"/>
<dbReference type="GO" id="GO:0046872">
    <property type="term" value="F:metal ion binding"/>
    <property type="evidence" value="ECO:0007669"/>
    <property type="project" value="UniProtKB-KW"/>
</dbReference>
<dbReference type="Proteomes" id="UP000198625">
    <property type="component" value="Unassembled WGS sequence"/>
</dbReference>
<sequence>MNILIKNASVLTMTDHAELINNASVFIEDGKIKGIGGNSENLKADKIIDGTNKLVMPGLINSHTHIAMSLFRNYADDLPFWPWLTERIMPLEEKLIPEHVYWGSMLSIVEMIKSGVTSFADMYFFMDEVAKAVDETGIRASLSIGMSDSGDQDLKINNAKKYYDSWHGKADGRITVMAGPHAPYSCEPSFLHKVINMAAEKGMGIHIHLSESKKEVEDSYNLRGKSPIKHVHDLGLFELPTLAAHCVHLSDEDIAILVDKKVNVANNPGSNLKLGNGFARVEDMLKKGVNVALGTDGSASNNNLNMFEEINLAALVNKALKGDTTSIPAATAVKMATLNGAKALGLEKEVGTLEVGKKADIVILDLNKPHFYPRYNLVASLAYSAQASDVETVIVDGKILMENYELKTIDVEKVMYNAEKCAKSLIK</sequence>
<name>A0A1H3RPN3_9FIRM</name>
<dbReference type="InterPro" id="IPR006680">
    <property type="entry name" value="Amidohydro-rel"/>
</dbReference>
<dbReference type="PANTHER" id="PTHR43794:SF11">
    <property type="entry name" value="AMIDOHYDROLASE-RELATED DOMAIN-CONTAINING PROTEIN"/>
    <property type="match status" value="1"/>
</dbReference>
<comment type="similarity">
    <text evidence="4">Belongs to the metallo-dependent hydrolases superfamily. MTA/SAH deaminase family.</text>
</comment>
<evidence type="ECO:0000256" key="1">
    <source>
        <dbReference type="ARBA" id="ARBA00022723"/>
    </source>
</evidence>
<evidence type="ECO:0000313" key="6">
    <source>
        <dbReference type="EMBL" id="SDZ27724.1"/>
    </source>
</evidence>
<dbReference type="GO" id="GO:0050270">
    <property type="term" value="F:S-adenosylhomocysteine deaminase activity"/>
    <property type="evidence" value="ECO:0007669"/>
    <property type="project" value="UniProtKB-UniRule"/>
</dbReference>
<dbReference type="InterPro" id="IPR023512">
    <property type="entry name" value="Deaminase_MtaD/DadD"/>
</dbReference>
<comment type="cofactor">
    <cofactor evidence="4">
        <name>Zn(2+)</name>
        <dbReference type="ChEBI" id="CHEBI:29105"/>
    </cofactor>
    <text evidence="4">Binds 1 zinc ion per subunit.</text>
</comment>
<feature type="domain" description="Amidohydrolase-related" evidence="5">
    <location>
        <begin position="54"/>
        <end position="400"/>
    </location>
</feature>
<dbReference type="CDD" id="cd01298">
    <property type="entry name" value="ATZ_TRZ_like"/>
    <property type="match status" value="1"/>
</dbReference>
<evidence type="ECO:0000256" key="2">
    <source>
        <dbReference type="ARBA" id="ARBA00022801"/>
    </source>
</evidence>
<protein>
    <recommendedName>
        <fullName evidence="4">5-methylthioadenosine/S-adenosylhomocysteine deaminase</fullName>
        <shortName evidence="4">MTA/SAH deaminase</shortName>
        <ecNumber evidence="4">3.5.4.28</ecNumber>
        <ecNumber evidence="4">3.5.4.31</ecNumber>
    </recommendedName>
</protein>
<comment type="catalytic activity">
    <reaction evidence="4">
        <text>S-adenosyl-L-homocysteine + H2O + H(+) = S-inosyl-L-homocysteine + NH4(+)</text>
        <dbReference type="Rhea" id="RHEA:20716"/>
        <dbReference type="ChEBI" id="CHEBI:15377"/>
        <dbReference type="ChEBI" id="CHEBI:15378"/>
        <dbReference type="ChEBI" id="CHEBI:28938"/>
        <dbReference type="ChEBI" id="CHEBI:57856"/>
        <dbReference type="ChEBI" id="CHEBI:57985"/>
        <dbReference type="EC" id="3.5.4.28"/>
    </reaction>
</comment>
<dbReference type="Gene3D" id="2.30.40.10">
    <property type="entry name" value="Urease, subunit C, domain 1"/>
    <property type="match status" value="1"/>
</dbReference>
<feature type="binding site" evidence="4">
    <location>
        <position position="63"/>
    </location>
    <ligand>
        <name>Zn(2+)</name>
        <dbReference type="ChEBI" id="CHEBI:29105"/>
    </ligand>
</feature>
<feature type="binding site" evidence="4">
    <location>
        <position position="181"/>
    </location>
    <ligand>
        <name>substrate</name>
    </ligand>
</feature>
<feature type="binding site" evidence="4">
    <location>
        <position position="296"/>
    </location>
    <ligand>
        <name>substrate</name>
    </ligand>
</feature>
<dbReference type="EC" id="3.5.4.31" evidence="4"/>
<evidence type="ECO:0000256" key="4">
    <source>
        <dbReference type="HAMAP-Rule" id="MF_01281"/>
    </source>
</evidence>
<keyword evidence="2 4" id="KW-0378">Hydrolase</keyword>
<dbReference type="PANTHER" id="PTHR43794">
    <property type="entry name" value="AMINOHYDROLASE SSNA-RELATED"/>
    <property type="match status" value="1"/>
</dbReference>
<dbReference type="EC" id="3.5.4.28" evidence="4"/>
<accession>A0A1H3RPN3</accession>
<feature type="binding site" evidence="4">
    <location>
        <position position="296"/>
    </location>
    <ligand>
        <name>Zn(2+)</name>
        <dbReference type="ChEBI" id="CHEBI:29105"/>
    </ligand>
</feature>
<organism evidence="6 7">
    <name type="scientific">Proteiniborus ethanoligenes</name>
    <dbReference type="NCBI Taxonomy" id="415015"/>
    <lineage>
        <taxon>Bacteria</taxon>
        <taxon>Bacillati</taxon>
        <taxon>Bacillota</taxon>
        <taxon>Clostridia</taxon>
        <taxon>Eubacteriales</taxon>
        <taxon>Proteiniborus</taxon>
    </lineage>
</organism>
<gene>
    <name evidence="4" type="primary">mtaD</name>
    <name evidence="6" type="ORF">SAMN05660462_02491</name>
</gene>
<feature type="binding site" evidence="4">
    <location>
        <position position="208"/>
    </location>
    <ligand>
        <name>Zn(2+)</name>
        <dbReference type="ChEBI" id="CHEBI:29105"/>
    </ligand>
</feature>
<dbReference type="EMBL" id="FNQE01000030">
    <property type="protein sequence ID" value="SDZ27724.1"/>
    <property type="molecule type" value="Genomic_DNA"/>
</dbReference>
<dbReference type="InterPro" id="IPR050287">
    <property type="entry name" value="MTA/SAH_deaminase"/>
</dbReference>
<comment type="catalytic activity">
    <reaction evidence="4">
        <text>S-methyl-5'-thioadenosine + H2O + H(+) = S-methyl-5'-thioinosine + NH4(+)</text>
        <dbReference type="Rhea" id="RHEA:25025"/>
        <dbReference type="ChEBI" id="CHEBI:15377"/>
        <dbReference type="ChEBI" id="CHEBI:15378"/>
        <dbReference type="ChEBI" id="CHEBI:17509"/>
        <dbReference type="ChEBI" id="CHEBI:28938"/>
        <dbReference type="ChEBI" id="CHEBI:48595"/>
        <dbReference type="EC" id="3.5.4.31"/>
    </reaction>
</comment>
<dbReference type="InterPro" id="IPR011059">
    <property type="entry name" value="Metal-dep_hydrolase_composite"/>
</dbReference>
<evidence type="ECO:0000256" key="3">
    <source>
        <dbReference type="ARBA" id="ARBA00022833"/>
    </source>
</evidence>
<dbReference type="SUPFAM" id="SSF51338">
    <property type="entry name" value="Composite domain of metallo-dependent hydrolases"/>
    <property type="match status" value="1"/>
</dbReference>
<keyword evidence="1 4" id="KW-0479">Metal-binding</keyword>
<dbReference type="STRING" id="415015.SAMN05660462_02491"/>
<evidence type="ECO:0000313" key="7">
    <source>
        <dbReference type="Proteomes" id="UP000198625"/>
    </source>
</evidence>
<dbReference type="RefSeq" id="WP_091731828.1">
    <property type="nucleotide sequence ID" value="NZ_FNQE01000030.1"/>
</dbReference>
<dbReference type="HAMAP" id="MF_01281">
    <property type="entry name" value="MTA_SAH_deamin"/>
    <property type="match status" value="1"/>
</dbReference>
<proteinExistence type="inferred from homology"/>
<dbReference type="FunFam" id="3.20.20.140:FF:000014">
    <property type="entry name" value="5-methylthioadenosine/S-adenosylhomocysteine deaminase"/>
    <property type="match status" value="1"/>
</dbReference>
<feature type="binding site" evidence="4">
    <location>
        <position position="92"/>
    </location>
    <ligand>
        <name>substrate</name>
    </ligand>
</feature>
<keyword evidence="3 4" id="KW-0862">Zinc</keyword>
<dbReference type="Gene3D" id="3.20.20.140">
    <property type="entry name" value="Metal-dependent hydrolases"/>
    <property type="match status" value="1"/>
</dbReference>
<dbReference type="Pfam" id="PF01979">
    <property type="entry name" value="Amidohydro_1"/>
    <property type="match status" value="1"/>
</dbReference>
<dbReference type="GO" id="GO:0090614">
    <property type="term" value="F:5'-methylthioadenosine deaminase activity"/>
    <property type="evidence" value="ECO:0007669"/>
    <property type="project" value="UniProtKB-UniRule"/>
</dbReference>
<dbReference type="AlphaFoldDB" id="A0A1H3RPN3"/>
<dbReference type="InterPro" id="IPR032466">
    <property type="entry name" value="Metal_Hydrolase"/>
</dbReference>
<evidence type="ECO:0000259" key="5">
    <source>
        <dbReference type="Pfam" id="PF01979"/>
    </source>
</evidence>
<reference evidence="7" key="1">
    <citation type="submission" date="2016-10" db="EMBL/GenBank/DDBJ databases">
        <authorList>
            <person name="Varghese N."/>
            <person name="Submissions S."/>
        </authorList>
    </citation>
    <scope>NUCLEOTIDE SEQUENCE [LARGE SCALE GENOMIC DNA]</scope>
    <source>
        <strain evidence="7">DSM 21650</strain>
    </source>
</reference>
<feature type="binding site" evidence="4">
    <location>
        <position position="65"/>
    </location>
    <ligand>
        <name>Zn(2+)</name>
        <dbReference type="ChEBI" id="CHEBI:29105"/>
    </ligand>
</feature>
<dbReference type="SUPFAM" id="SSF51556">
    <property type="entry name" value="Metallo-dependent hydrolases"/>
    <property type="match status" value="1"/>
</dbReference>
<comment type="caution">
    <text evidence="4">Lacks conserved residue(s) required for the propagation of feature annotation.</text>
</comment>
<feature type="binding site" evidence="4">
    <location>
        <position position="211"/>
    </location>
    <ligand>
        <name>substrate</name>
    </ligand>
</feature>
<keyword evidence="7" id="KW-1185">Reference proteome</keyword>